<dbReference type="EMBL" id="VSRR010014922">
    <property type="protein sequence ID" value="MPC57606.1"/>
    <property type="molecule type" value="Genomic_DNA"/>
</dbReference>
<reference evidence="1 2" key="1">
    <citation type="submission" date="2019-05" db="EMBL/GenBank/DDBJ databases">
        <title>Another draft genome of Portunus trituberculatus and its Hox gene families provides insights of decapod evolution.</title>
        <authorList>
            <person name="Jeong J.-H."/>
            <person name="Song I."/>
            <person name="Kim S."/>
            <person name="Choi T."/>
            <person name="Kim D."/>
            <person name="Ryu S."/>
            <person name="Kim W."/>
        </authorList>
    </citation>
    <scope>NUCLEOTIDE SEQUENCE [LARGE SCALE GENOMIC DNA]</scope>
    <source>
        <tissue evidence="1">Muscle</tissue>
    </source>
</reference>
<protein>
    <submittedName>
        <fullName evidence="1">Uncharacterized protein</fullName>
    </submittedName>
</protein>
<evidence type="ECO:0000313" key="1">
    <source>
        <dbReference type="EMBL" id="MPC57606.1"/>
    </source>
</evidence>
<keyword evidence="2" id="KW-1185">Reference proteome</keyword>
<proteinExistence type="predicted"/>
<gene>
    <name evidence="1" type="ORF">E2C01_051591</name>
</gene>
<evidence type="ECO:0000313" key="2">
    <source>
        <dbReference type="Proteomes" id="UP000324222"/>
    </source>
</evidence>
<dbReference type="AlphaFoldDB" id="A0A5B7GJ52"/>
<accession>A0A5B7GJ52</accession>
<comment type="caution">
    <text evidence="1">The sequence shown here is derived from an EMBL/GenBank/DDBJ whole genome shotgun (WGS) entry which is preliminary data.</text>
</comment>
<dbReference type="Proteomes" id="UP000324222">
    <property type="component" value="Unassembled WGS sequence"/>
</dbReference>
<name>A0A5B7GJ52_PORTR</name>
<sequence length="80" mass="8575">MLDPDFGSLDPSSVAGSLCLFHCTGYFLSFRVREVFVADIMVPFERSSSGMKTLGSHVMVGDSRRAIDGFVVRLGSGVVG</sequence>
<organism evidence="1 2">
    <name type="scientific">Portunus trituberculatus</name>
    <name type="common">Swimming crab</name>
    <name type="synonym">Neptunus trituberculatus</name>
    <dbReference type="NCBI Taxonomy" id="210409"/>
    <lineage>
        <taxon>Eukaryota</taxon>
        <taxon>Metazoa</taxon>
        <taxon>Ecdysozoa</taxon>
        <taxon>Arthropoda</taxon>
        <taxon>Crustacea</taxon>
        <taxon>Multicrustacea</taxon>
        <taxon>Malacostraca</taxon>
        <taxon>Eumalacostraca</taxon>
        <taxon>Eucarida</taxon>
        <taxon>Decapoda</taxon>
        <taxon>Pleocyemata</taxon>
        <taxon>Brachyura</taxon>
        <taxon>Eubrachyura</taxon>
        <taxon>Portunoidea</taxon>
        <taxon>Portunidae</taxon>
        <taxon>Portuninae</taxon>
        <taxon>Portunus</taxon>
    </lineage>
</organism>